<evidence type="ECO:0000313" key="3">
    <source>
        <dbReference type="Proteomes" id="UP000177360"/>
    </source>
</evidence>
<organism evidence="2 3">
    <name type="scientific">Candidatus Nealsonbacteria bacterium RIFCSPHIGHO2_01_FULL_38_55</name>
    <dbReference type="NCBI Taxonomy" id="1801664"/>
    <lineage>
        <taxon>Bacteria</taxon>
        <taxon>Candidatus Nealsoniibacteriota</taxon>
    </lineage>
</organism>
<comment type="caution">
    <text evidence="2">The sequence shown here is derived from an EMBL/GenBank/DDBJ whole genome shotgun (WGS) entry which is preliminary data.</text>
</comment>
<dbReference type="Proteomes" id="UP000177360">
    <property type="component" value="Unassembled WGS sequence"/>
</dbReference>
<evidence type="ECO:0000313" key="2">
    <source>
        <dbReference type="EMBL" id="OGZ19878.1"/>
    </source>
</evidence>
<dbReference type="PROSITE" id="PS50910">
    <property type="entry name" value="HEPN"/>
    <property type="match status" value="1"/>
</dbReference>
<protein>
    <recommendedName>
        <fullName evidence="1">HEPN domain-containing protein</fullName>
    </recommendedName>
</protein>
<proteinExistence type="predicted"/>
<dbReference type="AlphaFoldDB" id="A0A1G2E443"/>
<dbReference type="SMART" id="SM00748">
    <property type="entry name" value="HEPN"/>
    <property type="match status" value="1"/>
</dbReference>
<dbReference type="EMBL" id="MHLZ01000018">
    <property type="protein sequence ID" value="OGZ19878.1"/>
    <property type="molecule type" value="Genomic_DNA"/>
</dbReference>
<dbReference type="Gene3D" id="1.20.120.330">
    <property type="entry name" value="Nucleotidyltransferases domain 2"/>
    <property type="match status" value="1"/>
</dbReference>
<reference evidence="2 3" key="1">
    <citation type="journal article" date="2016" name="Nat. Commun.">
        <title>Thousands of microbial genomes shed light on interconnected biogeochemical processes in an aquifer system.</title>
        <authorList>
            <person name="Anantharaman K."/>
            <person name="Brown C.T."/>
            <person name="Hug L.A."/>
            <person name="Sharon I."/>
            <person name="Castelle C.J."/>
            <person name="Probst A.J."/>
            <person name="Thomas B.C."/>
            <person name="Singh A."/>
            <person name="Wilkins M.J."/>
            <person name="Karaoz U."/>
            <person name="Brodie E.L."/>
            <person name="Williams K.H."/>
            <person name="Hubbard S.S."/>
            <person name="Banfield J.F."/>
        </authorList>
    </citation>
    <scope>NUCLEOTIDE SEQUENCE [LARGE SCALE GENOMIC DNA]</scope>
</reference>
<feature type="domain" description="HEPN" evidence="1">
    <location>
        <begin position="16"/>
        <end position="123"/>
    </location>
</feature>
<name>A0A1G2E443_9BACT</name>
<evidence type="ECO:0000259" key="1">
    <source>
        <dbReference type="PROSITE" id="PS50910"/>
    </source>
</evidence>
<gene>
    <name evidence="2" type="ORF">A2626_03135</name>
</gene>
<dbReference type="Pfam" id="PF05168">
    <property type="entry name" value="HEPN"/>
    <property type="match status" value="1"/>
</dbReference>
<dbReference type="InterPro" id="IPR007842">
    <property type="entry name" value="HEPN_dom"/>
</dbReference>
<accession>A0A1G2E443</accession>
<dbReference type="SUPFAM" id="SSF81593">
    <property type="entry name" value="Nucleotidyltransferase substrate binding subunit/domain"/>
    <property type="match status" value="1"/>
</dbReference>
<sequence length="140" mass="16270">MTEKIKNKSVVYGWLMKADDDFSLAKNLFEESEYYDHVCFLSQQAVEKYLKVLVIISKGKLKKEERTHNLIYLSQLGGLDFSAFESDLRKLSNAYVPARYPGDGYVKFNKEEAKECLRAAERIIDFIKSENNLAVYCEQF</sequence>